<evidence type="ECO:0000259" key="7">
    <source>
        <dbReference type="PROSITE" id="PS51123"/>
    </source>
</evidence>
<dbReference type="InterPro" id="IPR006665">
    <property type="entry name" value="OmpA-like"/>
</dbReference>
<feature type="chain" id="PRO_5015695843" evidence="6">
    <location>
        <begin position="25"/>
        <end position="680"/>
    </location>
</feature>
<keyword evidence="3" id="KW-0998">Cell outer membrane</keyword>
<dbReference type="EMBL" id="CP027665">
    <property type="protein sequence ID" value="AVO38348.1"/>
    <property type="molecule type" value="Genomic_DNA"/>
</dbReference>
<feature type="domain" description="OmpA-like" evidence="7">
    <location>
        <begin position="486"/>
        <end position="604"/>
    </location>
</feature>
<sequence>MRRNPTLFALLAFLFAAALCLAGAAVAVSVVEDKTEINIRETLDLNGHDWAEVEADGLRVILTGTAPDEASRFLALSSAGENVDAARIIDEMDVVPGTEVAPPRFSAEILRNADGISIIGLIPTRTDRNRLNRRLAEIAGAGTVADFLESADYAVPPGWDAAMDFALTVLDRMPRSKISVSADTLMVSGMTDSAEAKAELEDELSRTAPPQLRLTLDISSPRPVITPFTLRFLIDERGPRFDACSADTKLTRGRIIKAATAVGMTGDPDCTIGLGVPSPNWGTAAELTIAALAKLGGGHLTMADAEISLTAAQGTDPDQFDLVVGELQTALPPVFALDAVLPEPEVTGAGDGPPEFTATLSPEGLVQLRGRVEDETQRLMADSFARAQFGSDRVHMAVRVVPGQPEDWAVRVLVGLEALAELLNGSATVTPDSVTLRGASYDPDADARLSRLLAAKLGDVGGFSLEIATRDRPIPQDAPPDPELCEAQIIETQQNQKIAFEPGSATITEDSLGTMNRIADILSDCGEIRLEIQGHTDSQGREIMNKELSQSRAQSVLNELRARRVLTSSYAAVGYGESRPIADNGTEEGREANRRIEFHLIRPEPIKEERTTLEEVAAEAASGQAADAAPESDPETTSETAEGTGEDGGETATGGDADTAAGDSEEGDGDGTENATNEQN</sequence>
<organism evidence="8 9">
    <name type="scientific">Pukyongiella litopenaei</name>
    <dbReference type="NCBI Taxonomy" id="2605946"/>
    <lineage>
        <taxon>Bacteria</taxon>
        <taxon>Pseudomonadati</taxon>
        <taxon>Pseudomonadota</taxon>
        <taxon>Alphaproteobacteria</taxon>
        <taxon>Rhodobacterales</taxon>
        <taxon>Paracoccaceae</taxon>
        <taxon>Pukyongiella</taxon>
    </lineage>
</organism>
<proteinExistence type="predicted"/>
<comment type="subcellular location">
    <subcellularLocation>
        <location evidence="1">Cell outer membrane</location>
    </subcellularLocation>
</comment>
<dbReference type="RefSeq" id="WP_106472662.1">
    <property type="nucleotide sequence ID" value="NZ_CP027665.1"/>
</dbReference>
<dbReference type="PANTHER" id="PTHR30329:SF21">
    <property type="entry name" value="LIPOPROTEIN YIAD-RELATED"/>
    <property type="match status" value="1"/>
</dbReference>
<dbReference type="Pfam" id="PF00691">
    <property type="entry name" value="OmpA"/>
    <property type="match status" value="1"/>
</dbReference>
<feature type="region of interest" description="Disordered" evidence="5">
    <location>
        <begin position="577"/>
        <end position="680"/>
    </location>
</feature>
<feature type="compositionally biased region" description="Low complexity" evidence="5">
    <location>
        <begin position="653"/>
        <end position="662"/>
    </location>
</feature>
<dbReference type="KEGG" id="thas:C6Y53_12045"/>
<dbReference type="GO" id="GO:0009279">
    <property type="term" value="C:cell outer membrane"/>
    <property type="evidence" value="ECO:0007669"/>
    <property type="project" value="UniProtKB-SubCell"/>
</dbReference>
<feature type="compositionally biased region" description="Low complexity" evidence="5">
    <location>
        <begin position="614"/>
        <end position="629"/>
    </location>
</feature>
<evidence type="ECO:0000256" key="1">
    <source>
        <dbReference type="ARBA" id="ARBA00004442"/>
    </source>
</evidence>
<dbReference type="PROSITE" id="PS51123">
    <property type="entry name" value="OMPA_2"/>
    <property type="match status" value="1"/>
</dbReference>
<keyword evidence="6" id="KW-0732">Signal</keyword>
<dbReference type="Proteomes" id="UP000237655">
    <property type="component" value="Chromosome"/>
</dbReference>
<evidence type="ECO:0000313" key="9">
    <source>
        <dbReference type="Proteomes" id="UP000237655"/>
    </source>
</evidence>
<keyword evidence="9" id="KW-1185">Reference proteome</keyword>
<reference evidence="9" key="1">
    <citation type="submission" date="2018-03" db="EMBL/GenBank/DDBJ databases">
        <title>Genomic analysis of the strain SH-1 isolated from shrimp intestine.</title>
        <authorList>
            <person name="Kim Y.-S."/>
            <person name="Kim S.-E."/>
            <person name="Kim K.-H."/>
        </authorList>
    </citation>
    <scope>NUCLEOTIDE SEQUENCE [LARGE SCALE GENOMIC DNA]</scope>
    <source>
        <strain evidence="9">SH-1</strain>
    </source>
</reference>
<evidence type="ECO:0000256" key="3">
    <source>
        <dbReference type="ARBA" id="ARBA00023237"/>
    </source>
</evidence>
<keyword evidence="2 4" id="KW-0472">Membrane</keyword>
<accession>A0A2S0MR34</accession>
<dbReference type="InterPro" id="IPR036737">
    <property type="entry name" value="OmpA-like_sf"/>
</dbReference>
<dbReference type="Gene3D" id="3.40.1520.20">
    <property type="match status" value="2"/>
</dbReference>
<dbReference type="PANTHER" id="PTHR30329">
    <property type="entry name" value="STATOR ELEMENT OF FLAGELLAR MOTOR COMPLEX"/>
    <property type="match status" value="1"/>
</dbReference>
<dbReference type="CDD" id="cd07185">
    <property type="entry name" value="OmpA_C-like"/>
    <property type="match status" value="1"/>
</dbReference>
<feature type="signal peptide" evidence="6">
    <location>
        <begin position="1"/>
        <end position="24"/>
    </location>
</feature>
<dbReference type="InterPro" id="IPR050330">
    <property type="entry name" value="Bact_OuterMem_StrucFunc"/>
</dbReference>
<evidence type="ECO:0000313" key="8">
    <source>
        <dbReference type="EMBL" id="AVO38348.1"/>
    </source>
</evidence>
<feature type="compositionally biased region" description="Basic and acidic residues" evidence="5">
    <location>
        <begin position="587"/>
        <end position="613"/>
    </location>
</feature>
<protein>
    <submittedName>
        <fullName evidence="8">OmpA family protein</fullName>
    </submittedName>
</protein>
<name>A0A2S0MR34_9RHOB</name>
<evidence type="ECO:0000256" key="4">
    <source>
        <dbReference type="PROSITE-ProRule" id="PRU00473"/>
    </source>
</evidence>
<evidence type="ECO:0000256" key="6">
    <source>
        <dbReference type="SAM" id="SignalP"/>
    </source>
</evidence>
<dbReference type="AlphaFoldDB" id="A0A2S0MR34"/>
<dbReference type="SUPFAM" id="SSF103088">
    <property type="entry name" value="OmpA-like"/>
    <property type="match status" value="1"/>
</dbReference>
<evidence type="ECO:0000256" key="5">
    <source>
        <dbReference type="SAM" id="MobiDB-lite"/>
    </source>
</evidence>
<dbReference type="PRINTS" id="PR01021">
    <property type="entry name" value="OMPADOMAIN"/>
</dbReference>
<dbReference type="Gene3D" id="3.30.1330.60">
    <property type="entry name" value="OmpA-like domain"/>
    <property type="match status" value="1"/>
</dbReference>
<gene>
    <name evidence="8" type="ORF">C6Y53_12045</name>
</gene>
<dbReference type="InterPro" id="IPR006664">
    <property type="entry name" value="OMP_bac"/>
</dbReference>
<evidence type="ECO:0000256" key="2">
    <source>
        <dbReference type="ARBA" id="ARBA00023136"/>
    </source>
</evidence>